<comment type="caution">
    <text evidence="1">The sequence shown here is derived from an EMBL/GenBank/DDBJ whole genome shotgun (WGS) entry which is preliminary data.</text>
</comment>
<gene>
    <name evidence="1" type="ORF">Amon02_001166900</name>
</gene>
<evidence type="ECO:0000313" key="2">
    <source>
        <dbReference type="Proteomes" id="UP001165064"/>
    </source>
</evidence>
<keyword evidence="2" id="KW-1185">Reference proteome</keyword>
<evidence type="ECO:0000313" key="1">
    <source>
        <dbReference type="EMBL" id="GMF03098.1"/>
    </source>
</evidence>
<dbReference type="Proteomes" id="UP001165064">
    <property type="component" value="Unassembled WGS sequence"/>
</dbReference>
<reference evidence="1" key="1">
    <citation type="submission" date="2023-04" db="EMBL/GenBank/DDBJ databases">
        <title>Ambrosiozyma monospora NBRC 10751.</title>
        <authorList>
            <person name="Ichikawa N."/>
            <person name="Sato H."/>
            <person name="Tonouchi N."/>
        </authorList>
    </citation>
    <scope>NUCLEOTIDE SEQUENCE</scope>
    <source>
        <strain evidence="1">NBRC 10751</strain>
    </source>
</reference>
<protein>
    <submittedName>
        <fullName evidence="1">Unnamed protein product</fullName>
    </submittedName>
</protein>
<sequence length="187" mass="20806">MGLSKLVNQYKADLFTEIPKIKSLMFDSLSIFNEGDDAVFEDAPGQAAIDSLELIRTLFRDLDKSLRVEILDKLDILVTGLKSKYSVFRYSSAKCFATVASIVPTVGFQTLVKQILPMLGNALELKERQGAIECIYHLCNVMGADILPYVVFLIVPVLGRMSDSNNDVRVLSTTTFAQIIKETSFNK</sequence>
<proteinExistence type="predicted"/>
<name>A0ACB5U7H7_AMBMO</name>
<organism evidence="1 2">
    <name type="scientific">Ambrosiozyma monospora</name>
    <name type="common">Yeast</name>
    <name type="synonym">Endomycopsis monosporus</name>
    <dbReference type="NCBI Taxonomy" id="43982"/>
    <lineage>
        <taxon>Eukaryota</taxon>
        <taxon>Fungi</taxon>
        <taxon>Dikarya</taxon>
        <taxon>Ascomycota</taxon>
        <taxon>Saccharomycotina</taxon>
        <taxon>Pichiomycetes</taxon>
        <taxon>Pichiales</taxon>
        <taxon>Pichiaceae</taxon>
        <taxon>Ambrosiozyma</taxon>
    </lineage>
</organism>
<dbReference type="EMBL" id="BSXS01012834">
    <property type="protein sequence ID" value="GMF03098.1"/>
    <property type="molecule type" value="Genomic_DNA"/>
</dbReference>
<accession>A0ACB5U7H7</accession>